<feature type="binding site" evidence="5">
    <location>
        <begin position="224"/>
        <end position="227"/>
    </location>
    <ligand>
        <name>substrate</name>
    </ligand>
</feature>
<dbReference type="InterPro" id="IPR050320">
    <property type="entry name" value="N5-glutamine_MTase"/>
</dbReference>
<dbReference type="PROSITE" id="PS00092">
    <property type="entry name" value="N6_MTASE"/>
    <property type="match status" value="1"/>
</dbReference>
<dbReference type="AlphaFoldDB" id="A0A173V216"/>
<proteinExistence type="inferred from homology"/>
<dbReference type="GO" id="GO:0032259">
    <property type="term" value="P:methylation"/>
    <property type="evidence" value="ECO:0007669"/>
    <property type="project" value="UniProtKB-KW"/>
</dbReference>
<keyword evidence="2 5" id="KW-0808">Transferase</keyword>
<dbReference type="InterPro" id="IPR002052">
    <property type="entry name" value="DNA_methylase_N6_adenine_CS"/>
</dbReference>
<dbReference type="RefSeq" id="WP_044545210.1">
    <property type="nucleotide sequence ID" value="NZ_AP019729.1"/>
</dbReference>
<dbReference type="GO" id="GO:0102559">
    <property type="term" value="F:peptide chain release factor N(5)-glutamine methyltransferase activity"/>
    <property type="evidence" value="ECO:0007669"/>
    <property type="project" value="UniProtKB-EC"/>
</dbReference>
<dbReference type="InterPro" id="IPR007848">
    <property type="entry name" value="Small_mtfrase_dom"/>
</dbReference>
<accession>A0A173V216</accession>
<dbReference type="InterPro" id="IPR029063">
    <property type="entry name" value="SAM-dependent_MTases_sf"/>
</dbReference>
<comment type="similarity">
    <text evidence="5">Belongs to the protein N5-glutamine methyltransferase family. PrmC subfamily.</text>
</comment>
<comment type="catalytic activity">
    <reaction evidence="4 5">
        <text>L-glutaminyl-[peptide chain release factor] + S-adenosyl-L-methionine = N(5)-methyl-L-glutaminyl-[peptide chain release factor] + S-adenosyl-L-homocysteine + H(+)</text>
        <dbReference type="Rhea" id="RHEA:42896"/>
        <dbReference type="Rhea" id="RHEA-COMP:10271"/>
        <dbReference type="Rhea" id="RHEA-COMP:10272"/>
        <dbReference type="ChEBI" id="CHEBI:15378"/>
        <dbReference type="ChEBI" id="CHEBI:30011"/>
        <dbReference type="ChEBI" id="CHEBI:57856"/>
        <dbReference type="ChEBI" id="CHEBI:59789"/>
        <dbReference type="ChEBI" id="CHEBI:61891"/>
        <dbReference type="EC" id="2.1.1.297"/>
    </reaction>
</comment>
<dbReference type="EMBL" id="CYXP01000005">
    <property type="protein sequence ID" value="CUN20317.1"/>
    <property type="molecule type" value="Genomic_DNA"/>
</dbReference>
<keyword evidence="3 5" id="KW-0949">S-adenosyl-L-methionine</keyword>
<dbReference type="HAMAP" id="MF_02126">
    <property type="entry name" value="RF_methyltr_PrmC"/>
    <property type="match status" value="1"/>
</dbReference>
<evidence type="ECO:0000256" key="5">
    <source>
        <dbReference type="HAMAP-Rule" id="MF_02126"/>
    </source>
</evidence>
<feature type="domain" description="Methyltransferase small" evidence="6">
    <location>
        <begin position="105"/>
        <end position="171"/>
    </location>
</feature>
<feature type="binding site" evidence="5">
    <location>
        <position position="141"/>
    </location>
    <ligand>
        <name>S-adenosyl-L-methionine</name>
        <dbReference type="ChEBI" id="CHEBI:59789"/>
    </ligand>
</feature>
<dbReference type="CDD" id="cd02440">
    <property type="entry name" value="AdoMet_MTases"/>
    <property type="match status" value="1"/>
</dbReference>
<dbReference type="InterPro" id="IPR040758">
    <property type="entry name" value="PrmC_N"/>
</dbReference>
<protein>
    <recommendedName>
        <fullName evidence="5">Release factor glutamine methyltransferase</fullName>
        <shortName evidence="5">RF MTase</shortName>
        <ecNumber evidence="5">2.1.1.297</ecNumber>
    </recommendedName>
    <alternativeName>
        <fullName evidence="5">N5-glutamine methyltransferase PrmC</fullName>
    </alternativeName>
    <alternativeName>
        <fullName evidence="5">Protein-(glutamine-N5) MTase PrmC</fullName>
    </alternativeName>
    <alternativeName>
        <fullName evidence="5">Protein-glutamine N-methyltransferase PrmC</fullName>
    </alternativeName>
</protein>
<evidence type="ECO:0000256" key="4">
    <source>
        <dbReference type="ARBA" id="ARBA00048391"/>
    </source>
</evidence>
<evidence type="ECO:0000259" key="7">
    <source>
        <dbReference type="Pfam" id="PF17827"/>
    </source>
</evidence>
<dbReference type="Proteomes" id="UP000095591">
    <property type="component" value="Unassembled WGS sequence"/>
</dbReference>
<name>A0A173V216_PARDI</name>
<dbReference type="Pfam" id="PF17827">
    <property type="entry name" value="PrmC_N"/>
    <property type="match status" value="1"/>
</dbReference>
<reference evidence="8 9" key="1">
    <citation type="submission" date="2015-09" db="EMBL/GenBank/DDBJ databases">
        <authorList>
            <consortium name="Pathogen Informatics"/>
        </authorList>
    </citation>
    <scope>NUCLEOTIDE SEQUENCE [LARGE SCALE GENOMIC DNA]</scope>
    <source>
        <strain evidence="8 9">2789STDY5608872</strain>
    </source>
</reference>
<dbReference type="Gene3D" id="3.40.50.150">
    <property type="entry name" value="Vaccinia Virus protein VP39"/>
    <property type="match status" value="1"/>
</dbReference>
<dbReference type="Pfam" id="PF05175">
    <property type="entry name" value="MTS"/>
    <property type="match status" value="1"/>
</dbReference>
<dbReference type="InterPro" id="IPR004556">
    <property type="entry name" value="HemK-like"/>
</dbReference>
<sequence length="318" mass="35839">MTETIAYIRNSLKDIYPPGEAQALVRLIMERVCGLSTHQLLLGKGKELSDTEKFKIKEIVEGLRLYKPIQYLLGIADFYGMEFKVTPDVLIPRPETAELVERIITDYQGQAPRILDIGTGSGCIAISLAKHLPKAEVAAVDISPEALAMAEENARLNQVSVSFLELDILSEGYPSFMQGKLKFHVRKTKVSRKENKSFTYMKPKSHTEETAVSPIGNFNCIVSNPPYIMNKEKATMEANVLENEPHMALFVPDDDPLLFYRAIARFGQRHLVEGGHLYFEINALCGKETVAMLRQENYTEVELIQDLYGKDRIVKAKI</sequence>
<dbReference type="NCBIfam" id="TIGR00536">
    <property type="entry name" value="hemK_fam"/>
    <property type="match status" value="1"/>
</dbReference>
<evidence type="ECO:0000256" key="2">
    <source>
        <dbReference type="ARBA" id="ARBA00022679"/>
    </source>
</evidence>
<evidence type="ECO:0000259" key="6">
    <source>
        <dbReference type="Pfam" id="PF05175"/>
    </source>
</evidence>
<dbReference type="SUPFAM" id="SSF53335">
    <property type="entry name" value="S-adenosyl-L-methionine-dependent methyltransferases"/>
    <property type="match status" value="1"/>
</dbReference>
<evidence type="ECO:0000313" key="8">
    <source>
        <dbReference type="EMBL" id="CUN20317.1"/>
    </source>
</evidence>
<evidence type="ECO:0000313" key="9">
    <source>
        <dbReference type="Proteomes" id="UP000095591"/>
    </source>
</evidence>
<gene>
    <name evidence="5 8" type="primary">prmC</name>
    <name evidence="8" type="ORF">ERS852429_02485</name>
</gene>
<keyword evidence="1 5" id="KW-0489">Methyltransferase</keyword>
<dbReference type="PANTHER" id="PTHR18895:SF74">
    <property type="entry name" value="MTRF1L RELEASE FACTOR GLUTAMINE METHYLTRANSFERASE"/>
    <property type="match status" value="1"/>
</dbReference>
<organism evidence="8 9">
    <name type="scientific">Parabacteroides distasonis</name>
    <dbReference type="NCBI Taxonomy" id="823"/>
    <lineage>
        <taxon>Bacteria</taxon>
        <taxon>Pseudomonadati</taxon>
        <taxon>Bacteroidota</taxon>
        <taxon>Bacteroidia</taxon>
        <taxon>Bacteroidales</taxon>
        <taxon>Tannerellaceae</taxon>
        <taxon>Parabacteroides</taxon>
    </lineage>
</organism>
<dbReference type="Gene3D" id="1.10.8.10">
    <property type="entry name" value="DNA helicase RuvA subunit, C-terminal domain"/>
    <property type="match status" value="1"/>
</dbReference>
<comment type="caution">
    <text evidence="5">Lacks conserved residue(s) required for the propagation of feature annotation.</text>
</comment>
<dbReference type="PANTHER" id="PTHR18895">
    <property type="entry name" value="HEMK METHYLTRANSFERASE"/>
    <property type="match status" value="1"/>
</dbReference>
<evidence type="ECO:0000256" key="3">
    <source>
        <dbReference type="ARBA" id="ARBA00022691"/>
    </source>
</evidence>
<comment type="function">
    <text evidence="5">Methylates the class 1 translation termination release factors RF1/PrfA and RF2/PrfB on the glutamine residue of the universally conserved GGQ motif.</text>
</comment>
<feature type="binding site" evidence="5">
    <location>
        <position position="224"/>
    </location>
    <ligand>
        <name>S-adenosyl-L-methionine</name>
        <dbReference type="ChEBI" id="CHEBI:59789"/>
    </ligand>
</feature>
<dbReference type="EC" id="2.1.1.297" evidence="5"/>
<evidence type="ECO:0000256" key="1">
    <source>
        <dbReference type="ARBA" id="ARBA00022603"/>
    </source>
</evidence>
<feature type="domain" description="Release factor glutamine methyltransferase N-terminal" evidence="7">
    <location>
        <begin position="5"/>
        <end position="74"/>
    </location>
</feature>
<feature type="binding site" evidence="5">
    <location>
        <begin position="118"/>
        <end position="122"/>
    </location>
    <ligand>
        <name>S-adenosyl-L-methionine</name>
        <dbReference type="ChEBI" id="CHEBI:59789"/>
    </ligand>
</feature>
<dbReference type="InterPro" id="IPR019874">
    <property type="entry name" value="RF_methyltr_PrmC"/>
</dbReference>
<dbReference type="GO" id="GO:0003676">
    <property type="term" value="F:nucleic acid binding"/>
    <property type="evidence" value="ECO:0007669"/>
    <property type="project" value="InterPro"/>
</dbReference>